<dbReference type="InterPro" id="IPR035699">
    <property type="entry name" value="AAA_6"/>
</dbReference>
<dbReference type="SUPFAM" id="SSF52540">
    <property type="entry name" value="P-loop containing nucleoside triphosphate hydrolases"/>
    <property type="match status" value="1"/>
</dbReference>
<evidence type="ECO:0000256" key="3">
    <source>
        <dbReference type="ARBA" id="ARBA00022490"/>
    </source>
</evidence>
<dbReference type="InterPro" id="IPR026983">
    <property type="entry name" value="DHC"/>
</dbReference>
<evidence type="ECO:0000313" key="14">
    <source>
        <dbReference type="Proteomes" id="UP000023152"/>
    </source>
</evidence>
<comment type="caution">
    <text evidence="13">The sequence shown here is derived from an EMBL/GenBank/DDBJ whole genome shotgun (WGS) entry which is preliminary data.</text>
</comment>
<dbReference type="GO" id="GO:1902850">
    <property type="term" value="P:microtubule cytoskeleton organization involved in mitosis"/>
    <property type="evidence" value="ECO:0007669"/>
    <property type="project" value="UniProtKB-ARBA"/>
</dbReference>
<accession>X6NWL9</accession>
<keyword evidence="4" id="KW-0493">Microtubule</keyword>
<dbReference type="Gene3D" id="1.20.58.1120">
    <property type="match status" value="1"/>
</dbReference>
<dbReference type="InterPro" id="IPR042228">
    <property type="entry name" value="Dynein_linker_3"/>
</dbReference>
<name>X6NWL9_RETFI</name>
<keyword evidence="10" id="KW-0206">Cytoskeleton</keyword>
<evidence type="ECO:0000256" key="7">
    <source>
        <dbReference type="ARBA" id="ARBA00022840"/>
    </source>
</evidence>
<proteinExistence type="predicted"/>
<evidence type="ECO:0000259" key="12">
    <source>
        <dbReference type="Pfam" id="PF12774"/>
    </source>
</evidence>
<evidence type="ECO:0000256" key="1">
    <source>
        <dbReference type="ARBA" id="ARBA00004245"/>
    </source>
</evidence>
<keyword evidence="14" id="KW-1185">Reference proteome</keyword>
<keyword evidence="8" id="KW-0175">Coiled coil</keyword>
<keyword evidence="6" id="KW-0547">Nucleotide-binding</keyword>
<evidence type="ECO:0000256" key="2">
    <source>
        <dbReference type="ARBA" id="ARBA00022197"/>
    </source>
</evidence>
<dbReference type="GO" id="GO:0005938">
    <property type="term" value="C:cell cortex"/>
    <property type="evidence" value="ECO:0007669"/>
    <property type="project" value="UniProtKB-ARBA"/>
</dbReference>
<comment type="subcellular location">
    <subcellularLocation>
        <location evidence="1">Cytoplasm</location>
        <location evidence="1">Cytoskeleton</location>
    </subcellularLocation>
</comment>
<organism evidence="13 14">
    <name type="scientific">Reticulomyxa filosa</name>
    <dbReference type="NCBI Taxonomy" id="46433"/>
    <lineage>
        <taxon>Eukaryota</taxon>
        <taxon>Sar</taxon>
        <taxon>Rhizaria</taxon>
        <taxon>Retaria</taxon>
        <taxon>Foraminifera</taxon>
        <taxon>Monothalamids</taxon>
        <taxon>Reticulomyxidae</taxon>
        <taxon>Reticulomyxa</taxon>
    </lineage>
</organism>
<sequence>MHNIKQQVGMFEDVFPCLRLITGEYFESEHWNLLFFKLNLKRKASEVNTKPSSKVSLQDLTLGDLLSASSTLIEQNEFLKQLCNRAKGEVTIREAIQELHLWIENTKFELKVHLASNGAKQVALIKGWQHLLTKLGDQLSTLSSLKESPYFPPFSDRLKTLQDKFVTLDQSLRYLNQVQKKWVFLEPVFSKGALPQEQSRFERIDESFRHIMNVIATHMHVTSLLSIGNDVTNQLSAMFDQLERCQKALTEFLEEKRRKFPRFYFLGDDDLLEIVSQSTNPNVVQSHLKKLYQGIAKVQFSSDLQFIESVQSLMDEKVPLCNPVKVSGDVESWLSQLTVETWYTLQKQLTDCLKVLQHQSARFAMDVVDTYSSQILCLSQSIAFTRQVEEWMMDQDKKPSELKRYLENMQQDLDVYSTLAHDEHSGLRSAKLKSLLLDRVHQIHIVESLLEKKEAVDVNDWEWIRHLRFYIDVATPNNVKVYVKMVHASFEYSFEYQGNPNRLVHTPLTDKCYLVLTQGMHLGFGGNPYGPAGTGKTESVKELGYLLGRQVLVFNCDESIDCECMSRIFTGLVQCGAWGCFDEFNRLKEDELSAVSQQLQLIQHALRQRESQIHLLGETVNVYIFFFFF</sequence>
<evidence type="ECO:0000256" key="5">
    <source>
        <dbReference type="ARBA" id="ARBA00022737"/>
    </source>
</evidence>
<keyword evidence="7" id="KW-0067">ATP-binding</keyword>
<dbReference type="FunFam" id="3.20.180.20:FF:000002">
    <property type="entry name" value="Cytoplasmic dynein heavy chain 1"/>
    <property type="match status" value="1"/>
</dbReference>
<dbReference type="GO" id="GO:0030473">
    <property type="term" value="P:nuclear migration along microtubule"/>
    <property type="evidence" value="ECO:0007669"/>
    <property type="project" value="UniProtKB-ARBA"/>
</dbReference>
<dbReference type="Pfam" id="PF12774">
    <property type="entry name" value="AAA_6"/>
    <property type="match status" value="1"/>
</dbReference>
<dbReference type="InterPro" id="IPR027417">
    <property type="entry name" value="P-loop_NTPase"/>
</dbReference>
<evidence type="ECO:0000256" key="10">
    <source>
        <dbReference type="ARBA" id="ARBA00023212"/>
    </source>
</evidence>
<dbReference type="Gene3D" id="3.20.180.20">
    <property type="entry name" value="Dynein heavy chain, N-terminal domain 2"/>
    <property type="match status" value="1"/>
</dbReference>
<evidence type="ECO:0000256" key="8">
    <source>
        <dbReference type="ARBA" id="ARBA00023054"/>
    </source>
</evidence>
<dbReference type="Proteomes" id="UP000023152">
    <property type="component" value="Unassembled WGS sequence"/>
</dbReference>
<evidence type="ECO:0000256" key="9">
    <source>
        <dbReference type="ARBA" id="ARBA00023175"/>
    </source>
</evidence>
<keyword evidence="9" id="KW-0505">Motor protein</keyword>
<evidence type="ECO:0000313" key="13">
    <source>
        <dbReference type="EMBL" id="ETO29682.1"/>
    </source>
</evidence>
<dbReference type="AlphaFoldDB" id="X6NWL9"/>
<dbReference type="GO" id="GO:0005524">
    <property type="term" value="F:ATP binding"/>
    <property type="evidence" value="ECO:0007669"/>
    <property type="project" value="UniProtKB-KW"/>
</dbReference>
<dbReference type="OMA" id="RCYITCA"/>
<evidence type="ECO:0000256" key="6">
    <source>
        <dbReference type="ARBA" id="ARBA00022741"/>
    </source>
</evidence>
<evidence type="ECO:0000256" key="4">
    <source>
        <dbReference type="ARBA" id="ARBA00022701"/>
    </source>
</evidence>
<dbReference type="PANTHER" id="PTHR45703:SF22">
    <property type="entry name" value="DYNEIN CYTOPLASMIC 2 HEAVY CHAIN 1"/>
    <property type="match status" value="1"/>
</dbReference>
<dbReference type="FunFam" id="3.40.50.300:FF:000996">
    <property type="entry name" value="Cytoplasmic dynein heavy chain"/>
    <property type="match status" value="1"/>
</dbReference>
<dbReference type="GO" id="GO:0008569">
    <property type="term" value="F:minus-end-directed microtubule motor activity"/>
    <property type="evidence" value="ECO:0007669"/>
    <property type="project" value="UniProtKB-ARBA"/>
</dbReference>
<reference evidence="13 14" key="1">
    <citation type="journal article" date="2013" name="Curr. Biol.">
        <title>The Genome of the Foraminiferan Reticulomyxa filosa.</title>
        <authorList>
            <person name="Glockner G."/>
            <person name="Hulsmann N."/>
            <person name="Schleicher M."/>
            <person name="Noegel A.A."/>
            <person name="Eichinger L."/>
            <person name="Gallinger C."/>
            <person name="Pawlowski J."/>
            <person name="Sierra R."/>
            <person name="Euteneuer U."/>
            <person name="Pillet L."/>
            <person name="Moustafa A."/>
            <person name="Platzer M."/>
            <person name="Groth M."/>
            <person name="Szafranski K."/>
            <person name="Schliwa M."/>
        </authorList>
    </citation>
    <scope>NUCLEOTIDE SEQUENCE [LARGE SCALE GENOMIC DNA]</scope>
</reference>
<dbReference type="OrthoDB" id="10252139at2759"/>
<keyword evidence="3" id="KW-0963">Cytoplasm</keyword>
<evidence type="ECO:0000259" key="11">
    <source>
        <dbReference type="Pfam" id="PF08393"/>
    </source>
</evidence>
<dbReference type="EMBL" id="ASPP01005903">
    <property type="protein sequence ID" value="ETO29682.1"/>
    <property type="molecule type" value="Genomic_DNA"/>
</dbReference>
<dbReference type="InterPro" id="IPR042222">
    <property type="entry name" value="Dynein_2_N"/>
</dbReference>
<dbReference type="Gene3D" id="1.20.140.100">
    <property type="entry name" value="Dynein heavy chain, N-terminal domain 2"/>
    <property type="match status" value="1"/>
</dbReference>
<dbReference type="PANTHER" id="PTHR45703">
    <property type="entry name" value="DYNEIN HEAVY CHAIN"/>
    <property type="match status" value="1"/>
</dbReference>
<dbReference type="GO" id="GO:0045505">
    <property type="term" value="F:dynein intermediate chain binding"/>
    <property type="evidence" value="ECO:0007669"/>
    <property type="project" value="InterPro"/>
</dbReference>
<dbReference type="GO" id="GO:0051959">
    <property type="term" value="F:dynein light intermediate chain binding"/>
    <property type="evidence" value="ECO:0007669"/>
    <property type="project" value="InterPro"/>
</dbReference>
<dbReference type="GO" id="GO:0000070">
    <property type="term" value="P:mitotic sister chromatid segregation"/>
    <property type="evidence" value="ECO:0007669"/>
    <property type="project" value="UniProtKB-ARBA"/>
</dbReference>
<dbReference type="Pfam" id="PF08393">
    <property type="entry name" value="DHC_N2"/>
    <property type="match status" value="1"/>
</dbReference>
<dbReference type="GO" id="GO:0000235">
    <property type="term" value="C:astral microtubule"/>
    <property type="evidence" value="ECO:0007669"/>
    <property type="project" value="UniProtKB-ARBA"/>
</dbReference>
<feature type="domain" description="Dynein heavy chain hydrolytic ATP-binding dynein motor region" evidence="12">
    <location>
        <begin position="492"/>
        <end position="622"/>
    </location>
</feature>
<keyword evidence="5" id="KW-0677">Repeat</keyword>
<dbReference type="InterPro" id="IPR013602">
    <property type="entry name" value="Dynein_heavy_linker"/>
</dbReference>
<gene>
    <name evidence="13" type="ORF">RFI_07437</name>
</gene>
<dbReference type="Gene3D" id="3.40.50.300">
    <property type="entry name" value="P-loop containing nucleotide triphosphate hydrolases"/>
    <property type="match status" value="1"/>
</dbReference>
<dbReference type="GO" id="GO:0030286">
    <property type="term" value="C:dynein complex"/>
    <property type="evidence" value="ECO:0007669"/>
    <property type="project" value="InterPro"/>
</dbReference>
<feature type="domain" description="Dynein heavy chain linker" evidence="11">
    <location>
        <begin position="3"/>
        <end position="352"/>
    </location>
</feature>
<protein>
    <recommendedName>
        <fullName evidence="2">Dynein heavy chain, cytoplasmic</fullName>
    </recommendedName>
</protein>